<dbReference type="InterPro" id="IPR027417">
    <property type="entry name" value="P-loop_NTPase"/>
</dbReference>
<reference evidence="1" key="1">
    <citation type="submission" date="2020-12" db="EMBL/GenBank/DDBJ databases">
        <title>Metabolic potential, ecology and presence of endohyphal bacteria is reflected in genomic diversity of Mucoromycotina.</title>
        <authorList>
            <person name="Muszewska A."/>
            <person name="Okrasinska A."/>
            <person name="Steczkiewicz K."/>
            <person name="Drgas O."/>
            <person name="Orlowska M."/>
            <person name="Perlinska-Lenart U."/>
            <person name="Aleksandrzak-Piekarczyk T."/>
            <person name="Szatraj K."/>
            <person name="Zielenkiewicz U."/>
            <person name="Pilsyk S."/>
            <person name="Malc E."/>
            <person name="Mieczkowski P."/>
            <person name="Kruszewska J.S."/>
            <person name="Biernat P."/>
            <person name="Pawlowska J."/>
        </authorList>
    </citation>
    <scope>NUCLEOTIDE SEQUENCE</scope>
    <source>
        <strain evidence="1">WA0000017839</strain>
    </source>
</reference>
<sequence>MAPIKVIGASFGDCDTDNLKTALNTLGYKTQHMESFFEDPSLSCDEFYDAYTNRKEADWDALYKNYDAVVGWIGASFYKDLLDKYPDAKVVMTVRSVDSWYLSVKNTSATLGSASSHPFQKLSTAVCLDGWIQDPDKFSQEEKVKQMYLDHLSKVKEIVPAGQLLMLKQGHGWKEICKFLNKDVPDTSYPSANHAIDFERYYIPSERPHLIPTIRITTV</sequence>
<dbReference type="PANTHER" id="PTHR36978">
    <property type="entry name" value="P-LOOP CONTAINING NUCLEOTIDE TRIPHOSPHATE HYDROLASE"/>
    <property type="match status" value="1"/>
</dbReference>
<dbReference type="SUPFAM" id="SSF52540">
    <property type="entry name" value="P-loop containing nucleoside triphosphate hydrolases"/>
    <property type="match status" value="1"/>
</dbReference>
<dbReference type="PANTHER" id="PTHR36978:SF4">
    <property type="entry name" value="P-LOOP CONTAINING NUCLEOSIDE TRIPHOSPHATE HYDROLASE PROTEIN"/>
    <property type="match status" value="1"/>
</dbReference>
<dbReference type="Pfam" id="PF17784">
    <property type="entry name" value="Sulfotransfer_4"/>
    <property type="match status" value="1"/>
</dbReference>
<dbReference type="Proteomes" id="UP000603453">
    <property type="component" value="Unassembled WGS sequence"/>
</dbReference>
<protein>
    <submittedName>
        <fullName evidence="1">Uncharacterized protein</fullName>
    </submittedName>
</protein>
<evidence type="ECO:0000313" key="1">
    <source>
        <dbReference type="EMBL" id="KAG2203364.1"/>
    </source>
</evidence>
<dbReference type="Gene3D" id="3.40.50.300">
    <property type="entry name" value="P-loop containing nucleotide triphosphate hydrolases"/>
    <property type="match status" value="1"/>
</dbReference>
<keyword evidence="2" id="KW-1185">Reference proteome</keyword>
<dbReference type="AlphaFoldDB" id="A0A8H7V6S4"/>
<name>A0A8H7V6S4_9FUNG</name>
<dbReference type="OrthoDB" id="408152at2759"/>
<gene>
    <name evidence="1" type="ORF">INT47_010062</name>
</gene>
<proteinExistence type="predicted"/>
<comment type="caution">
    <text evidence="1">The sequence shown here is derived from an EMBL/GenBank/DDBJ whole genome shotgun (WGS) entry which is preliminary data.</text>
</comment>
<dbReference type="InterPro" id="IPR040632">
    <property type="entry name" value="Sulfotransfer_4"/>
</dbReference>
<evidence type="ECO:0000313" key="2">
    <source>
        <dbReference type="Proteomes" id="UP000603453"/>
    </source>
</evidence>
<accession>A0A8H7V6S4</accession>
<organism evidence="1 2">
    <name type="scientific">Mucor saturninus</name>
    <dbReference type="NCBI Taxonomy" id="64648"/>
    <lineage>
        <taxon>Eukaryota</taxon>
        <taxon>Fungi</taxon>
        <taxon>Fungi incertae sedis</taxon>
        <taxon>Mucoromycota</taxon>
        <taxon>Mucoromycotina</taxon>
        <taxon>Mucoromycetes</taxon>
        <taxon>Mucorales</taxon>
        <taxon>Mucorineae</taxon>
        <taxon>Mucoraceae</taxon>
        <taxon>Mucor</taxon>
    </lineage>
</organism>
<dbReference type="EMBL" id="JAEPRD010000052">
    <property type="protein sequence ID" value="KAG2203364.1"/>
    <property type="molecule type" value="Genomic_DNA"/>
</dbReference>